<dbReference type="AlphaFoldDB" id="M1Z914"/>
<proteinExistence type="inferred from homology"/>
<dbReference type="InParanoid" id="M1Z914"/>
<name>M1Z914_NITG3</name>
<dbReference type="EMBL" id="CAQJ01000015">
    <property type="protein sequence ID" value="CCQ89600.1"/>
    <property type="molecule type" value="Genomic_DNA"/>
</dbReference>
<feature type="domain" description="DNA methylase adenine-specific" evidence="6">
    <location>
        <begin position="289"/>
        <end position="503"/>
    </location>
</feature>
<reference evidence="8 9" key="1">
    <citation type="journal article" date="2013" name="Front. Microbiol.">
        <title>The genome of Nitrospina gracilis illuminates the metabolism and evolution of the major marine nitrite oxidizer.</title>
        <authorList>
            <person name="Luecker S."/>
            <person name="Nowka B."/>
            <person name="Rattei T."/>
            <person name="Spieck E."/>
            <person name="and Daims H."/>
        </authorList>
    </citation>
    <scope>NUCLEOTIDE SEQUENCE [LARGE SCALE GENOMIC DNA]</scope>
    <source>
        <strain evidence="8 9">3/211</strain>
    </source>
</reference>
<organism evidence="8 9">
    <name type="scientific">Nitrospina gracilis (strain 3/211)</name>
    <dbReference type="NCBI Taxonomy" id="1266370"/>
    <lineage>
        <taxon>Bacteria</taxon>
        <taxon>Pseudomonadati</taxon>
        <taxon>Nitrospinota/Tectimicrobiota group</taxon>
        <taxon>Nitrospinota</taxon>
        <taxon>Nitrospinia</taxon>
        <taxon>Nitrospinales</taxon>
        <taxon>Nitrospinaceae</taxon>
        <taxon>Nitrospina</taxon>
    </lineage>
</organism>
<keyword evidence="8" id="KW-0067">ATP-binding</keyword>
<dbReference type="InterPro" id="IPR041635">
    <property type="entry name" value="Type_ISP_LLaBIII_C"/>
</dbReference>
<keyword evidence="8" id="KW-0347">Helicase</keyword>
<accession>M1Z914</accession>
<dbReference type="Pfam" id="PF18135">
    <property type="entry name" value="Type_ISP_C"/>
    <property type="match status" value="1"/>
</dbReference>
<evidence type="ECO:0000256" key="5">
    <source>
        <dbReference type="ARBA" id="ARBA00047942"/>
    </source>
</evidence>
<dbReference type="GO" id="GO:0008170">
    <property type="term" value="F:N-methyltransferase activity"/>
    <property type="evidence" value="ECO:0007669"/>
    <property type="project" value="InterPro"/>
</dbReference>
<dbReference type="OrthoDB" id="9758243at2"/>
<dbReference type="InterPro" id="IPR003356">
    <property type="entry name" value="DNA_methylase_A-5"/>
</dbReference>
<sequence>MNEYLKEIEKAHQTGNATEHTYRPALKDWIETFQKGITATNEPKRIECGAPDFSVSNGPNTIGYIEAKDIGVSLEKEAKSDQMKRYLGGLENLILTNYLEYHWYVEGELRQKSCLGRFDKKQKFKVDKEGSEETEELIQNFLNRTPVQIGDSKLLAERMAGYARLIHESILKVLAKEGAKGELHHQLEAFREVLLRELTQEEFADMYAQTICYGLFAARYNSKSTNFDRKSATWELPKTNPFLSKLFNHIAGKDLDEGVAWAVDDLAVLLKNSDMASIVADFGKKSRREDPVVHFYETFLHAYDPKLREVRGVYYTPEAVVSYIVRSVDSILKKEFSLKKGLADSGKIKISDPESKENENKQIECHKLQILDPATGTGTFLYEVIRQTFQSFSKDKGMWPGYVSQHLLPRLFGFELLMAPYSVAHLKLNLLLEELGYDFKSDERLNVYLTNTLEETVQLPEKYLKHTLDTWLAEEAIEAGRIKNERPIMVILGNPPYSYESENKGKWISDLIRDYYKVDGHPLGERNPKGLQDDYVKFIRFSQWKIDQTGFGVLAFVSNHSYLDNPTFRGMRQSLMQSFDEIYVLDLHGNTKKKEKCPDGSKDENVFDIQQGVAIGIFIKKQTSSQPAKVFHADLWGKRELFEGEKENKKLKSGKYHWLWANMQETTNWEELNPQSPFYYFVSQNIAFLPEFEKGWEITKIMPEHSVGIVTSRDELAIHYNNEEAKKALNEFVTCSIEKARERFDLRKDSRDWKVNLAQNDLKNGNLIDSNFREVLYRPFDIRWTCYTGNSRGFHSMPRPKVMKNMYFDNLALLTSRMTKGENFEHVFVTRFISEKILLSSKTSNNSFHFPLYIYEGSLEPEVDGEEKGYFYKTPNFATDFIEENKANLKLEYVLEGAGDLKKTFGPEDVFFYIYGIFHSPTYRKRYEEFLKRDFPRVPLTANKKLFRELRTLGEEVGRLHLMNTHGPELVNFPVSGNNEVETVSYTEPVKDEPGRVWINKTQYFEGIPPEVWNFYVGGYQVCEKWLKDRKKRTLSYDELEHYKHVVSALSETIRIMGEIDEVIDQHGGWPIQ</sequence>
<dbReference type="RefSeq" id="WP_005006217.1">
    <property type="nucleotide sequence ID" value="NZ_HG422173.1"/>
</dbReference>
<dbReference type="EC" id="2.1.1.72" evidence="2"/>
<dbReference type="Pfam" id="PF02384">
    <property type="entry name" value="N6_Mtase"/>
    <property type="match status" value="1"/>
</dbReference>
<evidence type="ECO:0000259" key="6">
    <source>
        <dbReference type="Pfam" id="PF02384"/>
    </source>
</evidence>
<keyword evidence="4 8" id="KW-0808">Transferase</keyword>
<keyword evidence="8" id="KW-0378">Hydrolase</keyword>
<evidence type="ECO:0000313" key="8">
    <source>
        <dbReference type="EMBL" id="CCQ89600.1"/>
    </source>
</evidence>
<feature type="domain" description="Type ISP restriction-modification enzyme LLaBIII C-terminal specificity" evidence="7">
    <location>
        <begin position="700"/>
        <end position="1058"/>
    </location>
</feature>
<dbReference type="GO" id="GO:0004386">
    <property type="term" value="F:helicase activity"/>
    <property type="evidence" value="ECO:0007669"/>
    <property type="project" value="UniProtKB-KW"/>
</dbReference>
<dbReference type="PANTHER" id="PTHR33841:SF1">
    <property type="entry name" value="DNA METHYLTRANSFERASE A"/>
    <property type="match status" value="1"/>
</dbReference>
<comment type="caution">
    <text evidence="8">The sequence shown here is derived from an EMBL/GenBank/DDBJ whole genome shotgun (WGS) entry which is preliminary data.</text>
</comment>
<evidence type="ECO:0000256" key="4">
    <source>
        <dbReference type="ARBA" id="ARBA00022679"/>
    </source>
</evidence>
<evidence type="ECO:0000256" key="1">
    <source>
        <dbReference type="ARBA" id="ARBA00006594"/>
    </source>
</evidence>
<keyword evidence="3 8" id="KW-0489">Methyltransferase</keyword>
<protein>
    <recommendedName>
        <fullName evidence="2">site-specific DNA-methyltransferase (adenine-specific)</fullName>
        <ecNumber evidence="2">2.1.1.72</ecNumber>
    </recommendedName>
</protein>
<comment type="catalytic activity">
    <reaction evidence="5">
        <text>a 2'-deoxyadenosine in DNA + S-adenosyl-L-methionine = an N(6)-methyl-2'-deoxyadenosine in DNA + S-adenosyl-L-homocysteine + H(+)</text>
        <dbReference type="Rhea" id="RHEA:15197"/>
        <dbReference type="Rhea" id="RHEA-COMP:12418"/>
        <dbReference type="Rhea" id="RHEA-COMP:12419"/>
        <dbReference type="ChEBI" id="CHEBI:15378"/>
        <dbReference type="ChEBI" id="CHEBI:57856"/>
        <dbReference type="ChEBI" id="CHEBI:59789"/>
        <dbReference type="ChEBI" id="CHEBI:90615"/>
        <dbReference type="ChEBI" id="CHEBI:90616"/>
        <dbReference type="EC" id="2.1.1.72"/>
    </reaction>
</comment>
<evidence type="ECO:0000259" key="7">
    <source>
        <dbReference type="Pfam" id="PF18135"/>
    </source>
</evidence>
<dbReference type="GO" id="GO:0032259">
    <property type="term" value="P:methylation"/>
    <property type="evidence" value="ECO:0007669"/>
    <property type="project" value="UniProtKB-KW"/>
</dbReference>
<dbReference type="SUPFAM" id="SSF53335">
    <property type="entry name" value="S-adenosyl-L-methionine-dependent methyltransferases"/>
    <property type="match status" value="1"/>
</dbReference>
<dbReference type="GO" id="GO:0003677">
    <property type="term" value="F:DNA binding"/>
    <property type="evidence" value="ECO:0007669"/>
    <property type="project" value="InterPro"/>
</dbReference>
<dbReference type="Gene3D" id="3.40.50.150">
    <property type="entry name" value="Vaccinia Virus protein VP39"/>
    <property type="match status" value="1"/>
</dbReference>
<dbReference type="PRINTS" id="PR00507">
    <property type="entry name" value="N12N6MTFRASE"/>
</dbReference>
<dbReference type="Proteomes" id="UP000011704">
    <property type="component" value="Unassembled WGS sequence"/>
</dbReference>
<comment type="similarity">
    <text evidence="1">Belongs to the N(4)/N(6)-methyltransferase family.</text>
</comment>
<dbReference type="GO" id="GO:0009007">
    <property type="term" value="F:site-specific DNA-methyltransferase (adenine-specific) activity"/>
    <property type="evidence" value="ECO:0007669"/>
    <property type="project" value="UniProtKB-EC"/>
</dbReference>
<evidence type="ECO:0000313" key="9">
    <source>
        <dbReference type="Proteomes" id="UP000011704"/>
    </source>
</evidence>
<dbReference type="PANTHER" id="PTHR33841">
    <property type="entry name" value="DNA METHYLTRANSFERASE YEEA-RELATED"/>
    <property type="match status" value="1"/>
</dbReference>
<gene>
    <name evidence="8" type="ORF">NITGR_130066</name>
</gene>
<dbReference type="InterPro" id="IPR029063">
    <property type="entry name" value="SAM-dependent_MTases_sf"/>
</dbReference>
<keyword evidence="8" id="KW-0547">Nucleotide-binding</keyword>
<dbReference type="HOGENOM" id="CLU_009503_0_0_0"/>
<keyword evidence="9" id="KW-1185">Reference proteome</keyword>
<evidence type="ECO:0000256" key="3">
    <source>
        <dbReference type="ARBA" id="ARBA00022603"/>
    </source>
</evidence>
<evidence type="ECO:0000256" key="2">
    <source>
        <dbReference type="ARBA" id="ARBA00011900"/>
    </source>
</evidence>
<dbReference type="InterPro" id="IPR050953">
    <property type="entry name" value="N4_N6_ade-DNA_methylase"/>
</dbReference>